<keyword evidence="7" id="KW-0175">Coiled coil</keyword>
<evidence type="ECO:0000256" key="2">
    <source>
        <dbReference type="ARBA" id="ARBA00022737"/>
    </source>
</evidence>
<dbReference type="Pfam" id="PF00097">
    <property type="entry name" value="zf-C3HC4"/>
    <property type="match status" value="1"/>
</dbReference>
<dbReference type="SMART" id="SM00502">
    <property type="entry name" value="BBC"/>
    <property type="match status" value="1"/>
</dbReference>
<keyword evidence="1" id="KW-0479">Metal-binding</keyword>
<dbReference type="InterPro" id="IPR003649">
    <property type="entry name" value="Bbox_C"/>
</dbReference>
<evidence type="ECO:0000259" key="8">
    <source>
        <dbReference type="PROSITE" id="PS50089"/>
    </source>
</evidence>
<dbReference type="InterPro" id="IPR018957">
    <property type="entry name" value="Znf_C3HC4_RING-type"/>
</dbReference>
<evidence type="ECO:0000256" key="6">
    <source>
        <dbReference type="PROSITE-ProRule" id="PRU00504"/>
    </source>
</evidence>
<dbReference type="Gene3D" id="3.30.40.10">
    <property type="entry name" value="Zinc/RING finger domain, C3HC4 (zinc finger)"/>
    <property type="match status" value="1"/>
</dbReference>
<sequence length="1076" mass="117625">MRYKSSERTIKKKIERTIDNIKSSTKCRMASSTIAVPSGTASVPATAGITGKEELDSGDIFGERSVNTVTGYNNSSSSGDALEEITCSNGKIGDQQCTLCMSKLCSPRVLSCLHVFCEGCLDKLLMDGAGDSKVESILECPLCHQETSVSSKGAASLTCDYVLTNILDMFAIENMAVLCTSCKAKENAVARCSDCANFLCPNCNTAHQFMRCFESHKVIAFEDLKKSNETIPIHKPIFCEYHPAENMKFYCYTCQEPICNECLLVEHKAPDHHYERLADAEPREKEELLNLMSESKAKIKDCDQVTTQLENALSELQMQRDQAKDLIIETFQSYKAILEKYRDNALEELEKLHSERELEIMDTFHNVAKTAEKIDDACRFTSRLLEHGDTVEILALRRIVGAQLLHLIKNTPSPNITFCIEFQTDYSQFEKTVKEVFGKFHTESTPITKILPEIKSSMPGVSSTQQIVHTSISCPSTISTSSPISLPASMQSSFEGEPSFVIPPTSSPQNIPPPPPPVSLPPGPIHGLTSIQEYNLQQLASLAEKVEIVSDTGVIGPSSNPSPTPSFALADLFAGDLNSTNHAINNLQALAKLGNTLGSQDLGNAAINGSGGLVLGRGPSPGIVDAPNLSTLTANSLLNGGFQSLSSSTSPILSQGADDLIGDTMHNMPVVVGNPVANVTGAGSGNYAHPRSNNAKLTPMQIRSKFGQLGPSKGQFNSPHGFCLGTDEDIIVADTNNHRIQIFEKTGTFKFQFGVPGKEEGQLWYPRKVAVMRNSGKFVVCDRGNERSRMQIFTKNGHFIKKIAIRYIDIVAGLAVTSQGQIVAVDSVSPTVFVISDTGALLRWFDCSDYMREPSDIAISGKEYFVCDFKGHCVVVFNEDGKFLRRIGCENITNFPNGIDISDAGDVLIGDSHGNRFHVAVFSRDGSLISEFECPYVKVSRCCGLKITSEGYIVTLAKNNHHVLVLNTLYIKQVQHAALIVVKSIMRPSSMKVPTLKGEKTIHLLVSIKVSVLNEPTKKILHASEVVVHSILLLLSYRNILSLRVANLRVTLGLRIEHEILQILSITYPACLCHDC</sequence>
<evidence type="ECO:0000313" key="11">
    <source>
        <dbReference type="Proteomes" id="UP001607302"/>
    </source>
</evidence>
<gene>
    <name evidence="10" type="ORF">V1478_010066</name>
</gene>
<dbReference type="SUPFAM" id="SSF101898">
    <property type="entry name" value="NHL repeat"/>
    <property type="match status" value="1"/>
</dbReference>
<dbReference type="Proteomes" id="UP001607302">
    <property type="component" value="Unassembled WGS sequence"/>
</dbReference>
<dbReference type="InterPro" id="IPR047153">
    <property type="entry name" value="TRIM45/56/19-like"/>
</dbReference>
<dbReference type="PROSITE" id="PS00518">
    <property type="entry name" value="ZF_RING_1"/>
    <property type="match status" value="1"/>
</dbReference>
<feature type="coiled-coil region" evidence="7">
    <location>
        <begin position="302"/>
        <end position="355"/>
    </location>
</feature>
<dbReference type="CDD" id="cd20482">
    <property type="entry name" value="CC_brat-like"/>
    <property type="match status" value="1"/>
</dbReference>
<dbReference type="InterPro" id="IPR000315">
    <property type="entry name" value="Znf_B-box"/>
</dbReference>
<feature type="domain" description="B box-type" evidence="9">
    <location>
        <begin position="234"/>
        <end position="277"/>
    </location>
</feature>
<dbReference type="SUPFAM" id="SSF57850">
    <property type="entry name" value="RING/U-box"/>
    <property type="match status" value="1"/>
</dbReference>
<evidence type="ECO:0000256" key="3">
    <source>
        <dbReference type="ARBA" id="ARBA00022771"/>
    </source>
</evidence>
<dbReference type="PANTHER" id="PTHR25462:SF296">
    <property type="entry name" value="MEIOTIC P26, ISOFORM F"/>
    <property type="match status" value="1"/>
</dbReference>
<dbReference type="PROSITE" id="PS50119">
    <property type="entry name" value="ZF_BBOX"/>
    <property type="match status" value="2"/>
</dbReference>
<dbReference type="CDD" id="cd19798">
    <property type="entry name" value="Bbox2_BRAT-like"/>
    <property type="match status" value="1"/>
</dbReference>
<dbReference type="Pfam" id="PF01436">
    <property type="entry name" value="NHL"/>
    <property type="match status" value="2"/>
</dbReference>
<dbReference type="PANTHER" id="PTHR25462">
    <property type="entry name" value="BONUS, ISOFORM C-RELATED"/>
    <property type="match status" value="1"/>
</dbReference>
<organism evidence="10 11">
    <name type="scientific">Vespula squamosa</name>
    <name type="common">Southern yellow jacket</name>
    <name type="synonym">Wasp</name>
    <dbReference type="NCBI Taxonomy" id="30214"/>
    <lineage>
        <taxon>Eukaryota</taxon>
        <taxon>Metazoa</taxon>
        <taxon>Ecdysozoa</taxon>
        <taxon>Arthropoda</taxon>
        <taxon>Hexapoda</taxon>
        <taxon>Insecta</taxon>
        <taxon>Pterygota</taxon>
        <taxon>Neoptera</taxon>
        <taxon>Endopterygota</taxon>
        <taxon>Hymenoptera</taxon>
        <taxon>Apocrita</taxon>
        <taxon>Aculeata</taxon>
        <taxon>Vespoidea</taxon>
        <taxon>Vespidae</taxon>
        <taxon>Vespinae</taxon>
        <taxon>Vespula</taxon>
    </lineage>
</organism>
<feature type="domain" description="RING-type" evidence="8">
    <location>
        <begin position="97"/>
        <end position="144"/>
    </location>
</feature>
<dbReference type="PROSITE" id="PS51125">
    <property type="entry name" value="NHL"/>
    <property type="match status" value="2"/>
</dbReference>
<dbReference type="Gene3D" id="3.30.160.60">
    <property type="entry name" value="Classic Zinc Finger"/>
    <property type="match status" value="1"/>
</dbReference>
<dbReference type="AlphaFoldDB" id="A0ABD2AKV8"/>
<dbReference type="EMBL" id="JAUDFV010000146">
    <property type="protein sequence ID" value="KAL2720490.1"/>
    <property type="molecule type" value="Genomic_DNA"/>
</dbReference>
<proteinExistence type="predicted"/>
<dbReference type="InterPro" id="IPR013083">
    <property type="entry name" value="Znf_RING/FYVE/PHD"/>
</dbReference>
<dbReference type="SUPFAM" id="SSF57845">
    <property type="entry name" value="B-box zinc-binding domain"/>
    <property type="match status" value="1"/>
</dbReference>
<evidence type="ECO:0000256" key="4">
    <source>
        <dbReference type="ARBA" id="ARBA00022833"/>
    </source>
</evidence>
<dbReference type="InterPro" id="IPR017907">
    <property type="entry name" value="Znf_RING_CS"/>
</dbReference>
<dbReference type="SMART" id="SM00336">
    <property type="entry name" value="BBOX"/>
    <property type="match status" value="2"/>
</dbReference>
<keyword evidence="3 5" id="KW-0863">Zinc-finger</keyword>
<name>A0ABD2AKV8_VESSQ</name>
<dbReference type="CDD" id="cd19813">
    <property type="entry name" value="Bbox1_BRAT-like"/>
    <property type="match status" value="1"/>
</dbReference>
<comment type="caution">
    <text evidence="10">The sequence shown here is derived from an EMBL/GenBank/DDBJ whole genome shotgun (WGS) entry which is preliminary data.</text>
</comment>
<keyword evidence="11" id="KW-1185">Reference proteome</keyword>
<feature type="repeat" description="NHL" evidence="6">
    <location>
        <begin position="703"/>
        <end position="746"/>
    </location>
</feature>
<dbReference type="InterPro" id="IPR001841">
    <property type="entry name" value="Znf_RING"/>
</dbReference>
<dbReference type="PROSITE" id="PS50089">
    <property type="entry name" value="ZF_RING_2"/>
    <property type="match status" value="1"/>
</dbReference>
<dbReference type="InterPro" id="IPR013087">
    <property type="entry name" value="Znf_C2H2_type"/>
</dbReference>
<dbReference type="GO" id="GO:0005634">
    <property type="term" value="C:nucleus"/>
    <property type="evidence" value="ECO:0007669"/>
    <property type="project" value="UniProtKB-ARBA"/>
</dbReference>
<dbReference type="Gene3D" id="2.120.10.30">
    <property type="entry name" value="TolB, C-terminal domain"/>
    <property type="match status" value="1"/>
</dbReference>
<keyword evidence="2" id="KW-0677">Repeat</keyword>
<accession>A0ABD2AKV8</accession>
<feature type="domain" description="B box-type" evidence="9">
    <location>
        <begin position="174"/>
        <end position="221"/>
    </location>
</feature>
<dbReference type="GO" id="GO:0008270">
    <property type="term" value="F:zinc ion binding"/>
    <property type="evidence" value="ECO:0007669"/>
    <property type="project" value="UniProtKB-KW"/>
</dbReference>
<dbReference type="SMART" id="SM00184">
    <property type="entry name" value="RING"/>
    <property type="match status" value="1"/>
</dbReference>
<dbReference type="CDD" id="cd14959">
    <property type="entry name" value="NHL_brat_like"/>
    <property type="match status" value="1"/>
</dbReference>
<evidence type="ECO:0000259" key="9">
    <source>
        <dbReference type="PROSITE" id="PS50119"/>
    </source>
</evidence>
<dbReference type="Pfam" id="PF00643">
    <property type="entry name" value="zf-B_box"/>
    <property type="match status" value="1"/>
</dbReference>
<evidence type="ECO:0000256" key="5">
    <source>
        <dbReference type="PROSITE-ProRule" id="PRU00024"/>
    </source>
</evidence>
<protein>
    <submittedName>
        <fullName evidence="10">B-box type zinc finger protein ncl-1-like</fullName>
    </submittedName>
</protein>
<dbReference type="InterPro" id="IPR011042">
    <property type="entry name" value="6-blade_b-propeller_TolB-like"/>
</dbReference>
<evidence type="ECO:0000313" key="10">
    <source>
        <dbReference type="EMBL" id="KAL2720490.1"/>
    </source>
</evidence>
<feature type="repeat" description="NHL" evidence="6">
    <location>
        <begin position="750"/>
        <end position="796"/>
    </location>
</feature>
<evidence type="ECO:0000256" key="1">
    <source>
        <dbReference type="ARBA" id="ARBA00022723"/>
    </source>
</evidence>
<keyword evidence="4" id="KW-0862">Zinc</keyword>
<dbReference type="PROSITE" id="PS00028">
    <property type="entry name" value="ZINC_FINGER_C2H2_1"/>
    <property type="match status" value="1"/>
</dbReference>
<evidence type="ECO:0000256" key="7">
    <source>
        <dbReference type="SAM" id="Coils"/>
    </source>
</evidence>
<reference evidence="10 11" key="1">
    <citation type="journal article" date="2024" name="Ann. Entomol. Soc. Am.">
        <title>Genomic analyses of the southern and eastern yellowjacket wasps (Hymenoptera: Vespidae) reveal evolutionary signatures of social life.</title>
        <authorList>
            <person name="Catto M.A."/>
            <person name="Caine P.B."/>
            <person name="Orr S.E."/>
            <person name="Hunt B.G."/>
            <person name="Goodisman M.A.D."/>
        </authorList>
    </citation>
    <scope>NUCLEOTIDE SEQUENCE [LARGE SCALE GENOMIC DNA]</scope>
    <source>
        <strain evidence="10">233</strain>
        <tissue evidence="10">Head and thorax</tissue>
    </source>
</reference>
<dbReference type="InterPro" id="IPR001258">
    <property type="entry name" value="NHL_repeat"/>
</dbReference>